<protein>
    <submittedName>
        <fullName evidence="7">Uncharacterized protein</fullName>
    </submittedName>
</protein>
<dbReference type="InterPro" id="IPR003822">
    <property type="entry name" value="PAH"/>
</dbReference>
<name>A0A182JKY1_ANOAO</name>
<keyword evidence="2" id="KW-0805">Transcription regulation</keyword>
<feature type="region of interest" description="Disordered" evidence="6">
    <location>
        <begin position="131"/>
        <end position="163"/>
    </location>
</feature>
<keyword evidence="3" id="KW-0804">Transcription</keyword>
<feature type="compositionally biased region" description="Acidic residues" evidence="6">
    <location>
        <begin position="202"/>
        <end position="223"/>
    </location>
</feature>
<organism evidence="7">
    <name type="scientific">Anopheles atroparvus</name>
    <name type="common">European mosquito</name>
    <dbReference type="NCBI Taxonomy" id="41427"/>
    <lineage>
        <taxon>Eukaryota</taxon>
        <taxon>Metazoa</taxon>
        <taxon>Ecdysozoa</taxon>
        <taxon>Arthropoda</taxon>
        <taxon>Hexapoda</taxon>
        <taxon>Insecta</taxon>
        <taxon>Pterygota</taxon>
        <taxon>Neoptera</taxon>
        <taxon>Endopterygota</taxon>
        <taxon>Diptera</taxon>
        <taxon>Nematocera</taxon>
        <taxon>Culicoidea</taxon>
        <taxon>Culicidae</taxon>
        <taxon>Anophelinae</taxon>
        <taxon>Anopheles</taxon>
    </lineage>
</organism>
<evidence type="ECO:0000256" key="1">
    <source>
        <dbReference type="ARBA" id="ARBA00004123"/>
    </source>
</evidence>
<dbReference type="InterPro" id="IPR052435">
    <property type="entry name" value="YY1-Transcr_Regul"/>
</dbReference>
<dbReference type="GO" id="GO:0005634">
    <property type="term" value="C:nucleus"/>
    <property type="evidence" value="ECO:0007669"/>
    <property type="project" value="UniProtKB-SubCell"/>
</dbReference>
<reference evidence="7" key="1">
    <citation type="submission" date="2022-08" db="UniProtKB">
        <authorList>
            <consortium name="EnsemblMetazoa"/>
        </authorList>
    </citation>
    <scope>IDENTIFICATION</scope>
    <source>
        <strain evidence="7">EBRO</strain>
    </source>
</reference>
<comment type="subcellular location">
    <subcellularLocation>
        <location evidence="1 5">Nucleus</location>
    </subcellularLocation>
</comment>
<evidence type="ECO:0000313" key="7">
    <source>
        <dbReference type="EnsemblMetazoa" id="AATE020002-PA.1"/>
    </source>
</evidence>
<evidence type="ECO:0000256" key="5">
    <source>
        <dbReference type="PROSITE-ProRule" id="PRU00810"/>
    </source>
</evidence>
<dbReference type="PROSITE" id="PS51477">
    <property type="entry name" value="PAH"/>
    <property type="match status" value="1"/>
</dbReference>
<feature type="compositionally biased region" description="Basic and acidic residues" evidence="6">
    <location>
        <begin position="49"/>
        <end position="68"/>
    </location>
</feature>
<feature type="region of interest" description="Disordered" evidence="6">
    <location>
        <begin position="200"/>
        <end position="238"/>
    </location>
</feature>
<dbReference type="GO" id="GO:0006355">
    <property type="term" value="P:regulation of DNA-templated transcription"/>
    <property type="evidence" value="ECO:0007669"/>
    <property type="project" value="InterPro"/>
</dbReference>
<dbReference type="PANTHER" id="PTHR16088">
    <property type="entry name" value="YY1 ASSOCIATED PROTEIN-RELATED"/>
    <property type="match status" value="1"/>
</dbReference>
<feature type="region of interest" description="Disordered" evidence="6">
    <location>
        <begin position="1"/>
        <end position="83"/>
    </location>
</feature>
<dbReference type="GO" id="GO:0003712">
    <property type="term" value="F:transcription coregulator activity"/>
    <property type="evidence" value="ECO:0007669"/>
    <property type="project" value="TreeGrafter"/>
</dbReference>
<proteinExistence type="predicted"/>
<feature type="compositionally biased region" description="Basic and acidic residues" evidence="6">
    <location>
        <begin position="131"/>
        <end position="140"/>
    </location>
</feature>
<accession>A0A182JKY1</accession>
<dbReference type="SUPFAM" id="SSF47762">
    <property type="entry name" value="PAH2 domain"/>
    <property type="match status" value="2"/>
</dbReference>
<keyword evidence="4 5" id="KW-0539">Nucleus</keyword>
<dbReference type="InterPro" id="IPR036600">
    <property type="entry name" value="PAH_sf"/>
</dbReference>
<dbReference type="STRING" id="41427.A0A182JKY1"/>
<dbReference type="AlphaFoldDB" id="A0A182JKY1"/>
<evidence type="ECO:0000256" key="2">
    <source>
        <dbReference type="ARBA" id="ARBA00023015"/>
    </source>
</evidence>
<feature type="region of interest" description="Disordered" evidence="6">
    <location>
        <begin position="681"/>
        <end position="738"/>
    </location>
</feature>
<dbReference type="EnsemblMetazoa" id="AATE020002-RA">
    <property type="protein sequence ID" value="AATE020002-PA.1"/>
    <property type="gene ID" value="AATE020002"/>
</dbReference>
<dbReference type="VEuPathDB" id="VectorBase:AATE020002"/>
<feature type="compositionally biased region" description="Polar residues" evidence="6">
    <location>
        <begin position="224"/>
        <end position="235"/>
    </location>
</feature>
<feature type="compositionally biased region" description="Acidic residues" evidence="6">
    <location>
        <begin position="146"/>
        <end position="159"/>
    </location>
</feature>
<feature type="compositionally biased region" description="Basic residues" evidence="6">
    <location>
        <begin position="1"/>
        <end position="10"/>
    </location>
</feature>
<feature type="compositionally biased region" description="Polar residues" evidence="6">
    <location>
        <begin position="13"/>
        <end position="25"/>
    </location>
</feature>
<feature type="compositionally biased region" description="Polar residues" evidence="6">
    <location>
        <begin position="721"/>
        <end position="730"/>
    </location>
</feature>
<evidence type="ECO:0000256" key="4">
    <source>
        <dbReference type="ARBA" id="ARBA00023242"/>
    </source>
</evidence>
<sequence length="738" mass="83194">MTPEKRRRPVTRASKSPSTPKSQQCSTLTRSSSENSSGELVIDVETDDDTPKHSKPDKDNELKDEKPTRVFRRKRRKMSLPDDADALFDAKFEETIRKSAAKNNLTPICVKKLLKKLVMNDHVFAIVRLKEEEEERKKNSMAENSQEGDDGDDEEDDEDVHTLPKLTRLKAKQLNQTLFPLVPLNAPATDKEVAALIREDLNSDDDDEEYKPGEDDVPSDDDPNTTISDIDSQPRTPATTVAVTGAETETELQYTKDGLFKIPKPRNDSYCSQSEQEQENIALRTRSKLCLTTTDIETLESTFIPPDITTDMYEYDGDMDQAWKDFLEEFTKPLPKDLEDDDDNDPEYVVADKVPCKQYNPQRLSGLLQLFHLQQVDGSLVVSARYISHRFDDYCSMEDKDARYAFNYYEKVEETLLASGRSDLLERFEEVLRAFNELEDSVTQLYYQVEELLGESFPELVDMFLTFLLPGQAAEVGRFFEHFILTNMNDFLEKLNIFFAKQPSQIKKVHACLNELSNEPNVTMDQVKLKVLPLLKGSTLLSEWFLQLFPSERPPESPLCDYENVTLKKPPHMESCEPGVVYEQVPYVEAVPESTENAAPPNAIRYIQGRIYQGALPARLTFLANNCLTKSDSTQGYLEQNLCDEATLKAHAIRLNPLVHCPKGITYADVAPLLTAGGNADGGMGSSREAALESVNTEDESKGASSPKKAPPKLPIKKRFNSPTSQSTKRIGNGVCGF</sequence>
<feature type="compositionally biased region" description="Basic residues" evidence="6">
    <location>
        <begin position="69"/>
        <end position="78"/>
    </location>
</feature>
<feature type="compositionally biased region" description="Low complexity" evidence="6">
    <location>
        <begin position="26"/>
        <end position="40"/>
    </location>
</feature>
<evidence type="ECO:0000256" key="6">
    <source>
        <dbReference type="SAM" id="MobiDB-lite"/>
    </source>
</evidence>
<evidence type="ECO:0000256" key="3">
    <source>
        <dbReference type="ARBA" id="ARBA00023163"/>
    </source>
</evidence>
<dbReference type="PANTHER" id="PTHR16088:SF3">
    <property type="entry name" value="GON-4-LIKE PROTEIN"/>
    <property type="match status" value="1"/>
</dbReference>